<evidence type="ECO:0000256" key="1">
    <source>
        <dbReference type="ARBA" id="ARBA00023002"/>
    </source>
</evidence>
<evidence type="ECO:0000313" key="5">
    <source>
        <dbReference type="Proteomes" id="UP000197361"/>
    </source>
</evidence>
<dbReference type="InterPro" id="IPR036188">
    <property type="entry name" value="FAD/NAD-bd_sf"/>
</dbReference>
<accession>A0A246K0G4</accession>
<feature type="transmembrane region" description="Helical" evidence="2">
    <location>
        <begin position="6"/>
        <end position="25"/>
    </location>
</feature>
<evidence type="ECO:0000313" key="4">
    <source>
        <dbReference type="EMBL" id="OWQ98986.1"/>
    </source>
</evidence>
<evidence type="ECO:0000259" key="3">
    <source>
        <dbReference type="Pfam" id="PF01266"/>
    </source>
</evidence>
<dbReference type="SUPFAM" id="SSF51905">
    <property type="entry name" value="FAD/NAD(P)-binding domain"/>
    <property type="match status" value="1"/>
</dbReference>
<name>A0A246K0G4_9SPHN</name>
<keyword evidence="1" id="KW-0560">Oxidoreductase</keyword>
<sequence>MTSQKIIDVAVVGGGIIGIASALALQATGRSVVLIDRSEPGGGCSAGNAGVIATSFVLPLASVAHILAAPRMLLSATGPLSMPLQHTGHYASWMYRFARAATPKRRLHAIALLKLLNGRALVAWRDLLGPGLAAQFLREKGMLDIIRADRPTKKLWAHAEALASEGIALDRLSPDEVADLEPSLTRRISAGVLHRDVAHVTNPLDLSRALVTRFRTGGGEVLQRDVSTVAPEGDAVAIRCADDRILAGKALIAAGWWSRQLVEPLGLACPLRAERGYHVMLPGNADLLGRPVSFHEESFLATPMWGGLRLAGTVELAPPSAKPDWRRADMLPDLAEAYLPPLDREGSLRWMGSRPSFADSLPAIGIVPAAPNILYAFGHQHLGLTQAAVTAEYIRELIAGSAPANIENFSLARFGRASARAFADQELAA</sequence>
<dbReference type="InterPro" id="IPR006076">
    <property type="entry name" value="FAD-dep_OxRdtase"/>
</dbReference>
<keyword evidence="2" id="KW-0812">Transmembrane</keyword>
<dbReference type="RefSeq" id="WP_088439630.1">
    <property type="nucleotide sequence ID" value="NZ_BMMC01000028.1"/>
</dbReference>
<dbReference type="Gene3D" id="3.30.9.10">
    <property type="entry name" value="D-Amino Acid Oxidase, subunit A, domain 2"/>
    <property type="match status" value="1"/>
</dbReference>
<keyword evidence="2" id="KW-1133">Transmembrane helix</keyword>
<dbReference type="GO" id="GO:0005737">
    <property type="term" value="C:cytoplasm"/>
    <property type="evidence" value="ECO:0007669"/>
    <property type="project" value="TreeGrafter"/>
</dbReference>
<dbReference type="PANTHER" id="PTHR13847:SF289">
    <property type="entry name" value="GLYCINE OXIDASE"/>
    <property type="match status" value="1"/>
</dbReference>
<dbReference type="GO" id="GO:0016491">
    <property type="term" value="F:oxidoreductase activity"/>
    <property type="evidence" value="ECO:0007669"/>
    <property type="project" value="UniProtKB-KW"/>
</dbReference>
<dbReference type="Pfam" id="PF01266">
    <property type="entry name" value="DAO"/>
    <property type="match status" value="1"/>
</dbReference>
<keyword evidence="5" id="KW-1185">Reference proteome</keyword>
<dbReference type="EMBL" id="NISK01000001">
    <property type="protein sequence ID" value="OWQ98986.1"/>
    <property type="molecule type" value="Genomic_DNA"/>
</dbReference>
<dbReference type="Proteomes" id="UP000197361">
    <property type="component" value="Unassembled WGS sequence"/>
</dbReference>
<reference evidence="4 5" key="1">
    <citation type="journal article" date="2010" name="Int. J. Syst. Evol. Microbiol.">
        <title>Sphingopyxis bauzanensis sp. nov., a psychrophilic bacterium isolated from soil.</title>
        <authorList>
            <person name="Zhang D.C."/>
            <person name="Liu H.C."/>
            <person name="Xin Y.H."/>
            <person name="Zhou Y.G."/>
            <person name="Schinner F."/>
            <person name="Margesin R."/>
        </authorList>
    </citation>
    <scope>NUCLEOTIDE SEQUENCE [LARGE SCALE GENOMIC DNA]</scope>
    <source>
        <strain evidence="4 5">DSM 22271</strain>
    </source>
</reference>
<dbReference type="Gene3D" id="3.50.50.60">
    <property type="entry name" value="FAD/NAD(P)-binding domain"/>
    <property type="match status" value="2"/>
</dbReference>
<feature type="domain" description="FAD dependent oxidoreductase" evidence="3">
    <location>
        <begin position="8"/>
        <end position="397"/>
    </location>
</feature>
<proteinExistence type="predicted"/>
<gene>
    <name evidence="4" type="ORF">CDQ92_02075</name>
</gene>
<protein>
    <recommendedName>
        <fullName evidence="3">FAD dependent oxidoreductase domain-containing protein</fullName>
    </recommendedName>
</protein>
<dbReference type="PANTHER" id="PTHR13847">
    <property type="entry name" value="SARCOSINE DEHYDROGENASE-RELATED"/>
    <property type="match status" value="1"/>
</dbReference>
<comment type="caution">
    <text evidence="4">The sequence shown here is derived from an EMBL/GenBank/DDBJ whole genome shotgun (WGS) entry which is preliminary data.</text>
</comment>
<evidence type="ECO:0000256" key="2">
    <source>
        <dbReference type="SAM" id="Phobius"/>
    </source>
</evidence>
<dbReference type="SUPFAM" id="SSF54373">
    <property type="entry name" value="FAD-linked reductases, C-terminal domain"/>
    <property type="match status" value="1"/>
</dbReference>
<organism evidence="4 5">
    <name type="scientific">Sphingopyxis bauzanensis</name>
    <dbReference type="NCBI Taxonomy" id="651663"/>
    <lineage>
        <taxon>Bacteria</taxon>
        <taxon>Pseudomonadati</taxon>
        <taxon>Pseudomonadota</taxon>
        <taxon>Alphaproteobacteria</taxon>
        <taxon>Sphingomonadales</taxon>
        <taxon>Sphingomonadaceae</taxon>
        <taxon>Sphingopyxis</taxon>
    </lineage>
</organism>
<dbReference type="OrthoDB" id="9805337at2"/>
<keyword evidence="2" id="KW-0472">Membrane</keyword>
<dbReference type="AlphaFoldDB" id="A0A246K0G4"/>